<evidence type="ECO:0000313" key="3">
    <source>
        <dbReference type="Proteomes" id="UP000557566"/>
    </source>
</evidence>
<evidence type="ECO:0000256" key="1">
    <source>
        <dbReference type="SAM" id="MobiDB-lite"/>
    </source>
</evidence>
<reference evidence="2 3" key="1">
    <citation type="journal article" date="2020" name="Genome Biol. Evol.">
        <title>A new high-quality draft genome assembly of the Chinese cordyceps Ophiocordyceps sinensis.</title>
        <authorList>
            <person name="Shu R."/>
            <person name="Zhang J."/>
            <person name="Meng Q."/>
            <person name="Zhang H."/>
            <person name="Zhou G."/>
            <person name="Li M."/>
            <person name="Wu P."/>
            <person name="Zhao Y."/>
            <person name="Chen C."/>
            <person name="Qin Q."/>
        </authorList>
    </citation>
    <scope>NUCLEOTIDE SEQUENCE [LARGE SCALE GENOMIC DNA]</scope>
    <source>
        <strain evidence="2 3">IOZ07</strain>
    </source>
</reference>
<comment type="caution">
    <text evidence="2">The sequence shown here is derived from an EMBL/GenBank/DDBJ whole genome shotgun (WGS) entry which is preliminary data.</text>
</comment>
<proteinExistence type="predicted"/>
<dbReference type="Proteomes" id="UP000557566">
    <property type="component" value="Unassembled WGS sequence"/>
</dbReference>
<evidence type="ECO:0000313" key="2">
    <source>
        <dbReference type="EMBL" id="KAF4507430.1"/>
    </source>
</evidence>
<accession>A0A8H4PPD2</accession>
<dbReference type="EMBL" id="JAAVMX010000006">
    <property type="protein sequence ID" value="KAF4507430.1"/>
    <property type="molecule type" value="Genomic_DNA"/>
</dbReference>
<sequence>MLVRPGTLDTVMAVALVWDDDEEEAEARAVDDSMGTLVPGAAMGDLFCQSQAVCRRTRRGICREGDQGQTKPGQGQTKPPGISTDIQGAGGRSGRRGMERRE</sequence>
<protein>
    <submittedName>
        <fullName evidence="2">Uncharacterized protein</fullName>
    </submittedName>
</protein>
<keyword evidence="3" id="KW-1185">Reference proteome</keyword>
<organism evidence="2 3">
    <name type="scientific">Ophiocordyceps sinensis</name>
    <dbReference type="NCBI Taxonomy" id="72228"/>
    <lineage>
        <taxon>Eukaryota</taxon>
        <taxon>Fungi</taxon>
        <taxon>Dikarya</taxon>
        <taxon>Ascomycota</taxon>
        <taxon>Pezizomycotina</taxon>
        <taxon>Sordariomycetes</taxon>
        <taxon>Hypocreomycetidae</taxon>
        <taxon>Hypocreales</taxon>
        <taxon>Ophiocordycipitaceae</taxon>
        <taxon>Ophiocordyceps</taxon>
    </lineage>
</organism>
<name>A0A8H4PPD2_9HYPO</name>
<feature type="compositionally biased region" description="Low complexity" evidence="1">
    <location>
        <begin position="67"/>
        <end position="81"/>
    </location>
</feature>
<feature type="region of interest" description="Disordered" evidence="1">
    <location>
        <begin position="62"/>
        <end position="102"/>
    </location>
</feature>
<dbReference type="AlphaFoldDB" id="A0A8H4PPD2"/>
<gene>
    <name evidence="2" type="ORF">G6O67_006065</name>
</gene>